<evidence type="ECO:0000256" key="2">
    <source>
        <dbReference type="ARBA" id="ARBA00029447"/>
    </source>
</evidence>
<evidence type="ECO:0000256" key="3">
    <source>
        <dbReference type="PROSITE-ProRule" id="PRU00284"/>
    </source>
</evidence>
<keyword evidence="7" id="KW-1185">Reference proteome</keyword>
<proteinExistence type="inferred from homology"/>
<dbReference type="AlphaFoldDB" id="A0A386PLQ4"/>
<dbReference type="GO" id="GO:0005886">
    <property type="term" value="C:plasma membrane"/>
    <property type="evidence" value="ECO:0007669"/>
    <property type="project" value="TreeGrafter"/>
</dbReference>
<keyword evidence="3" id="KW-0807">Transducer</keyword>
<keyword evidence="4" id="KW-0472">Membrane</keyword>
<protein>
    <submittedName>
        <fullName evidence="6">Methyl-accepting chemotaxis protein</fullName>
    </submittedName>
</protein>
<evidence type="ECO:0000256" key="4">
    <source>
        <dbReference type="SAM" id="Phobius"/>
    </source>
</evidence>
<dbReference type="Gene3D" id="1.10.287.950">
    <property type="entry name" value="Methyl-accepting chemotaxis protein"/>
    <property type="match status" value="1"/>
</dbReference>
<dbReference type="PANTHER" id="PTHR43531:SF11">
    <property type="entry name" value="METHYL-ACCEPTING CHEMOTAXIS PROTEIN 3"/>
    <property type="match status" value="1"/>
</dbReference>
<dbReference type="Proteomes" id="UP000275571">
    <property type="component" value="Chromosome"/>
</dbReference>
<evidence type="ECO:0000313" key="6">
    <source>
        <dbReference type="EMBL" id="AYE36531.1"/>
    </source>
</evidence>
<evidence type="ECO:0000256" key="1">
    <source>
        <dbReference type="ARBA" id="ARBA00022500"/>
    </source>
</evidence>
<evidence type="ECO:0000259" key="5">
    <source>
        <dbReference type="PROSITE" id="PS50111"/>
    </source>
</evidence>
<name>A0A386PLQ4_9SPIR</name>
<dbReference type="SUPFAM" id="SSF58104">
    <property type="entry name" value="Methyl-accepting chemotaxis protein (MCP) signaling domain"/>
    <property type="match status" value="1"/>
</dbReference>
<dbReference type="GO" id="GO:0007165">
    <property type="term" value="P:signal transduction"/>
    <property type="evidence" value="ECO:0007669"/>
    <property type="project" value="UniProtKB-KW"/>
</dbReference>
<reference evidence="6 7" key="1">
    <citation type="journal article" date="2018" name="Infect. Genet. Evol.">
        <title>Genome-wide analysis of Borrelia turcica and 'Candidatus Borrelia tachyglossi' shows relapsing fever-like genomes with unique genomic links to Lyme disease Borrelia.</title>
        <authorList>
            <person name="Gofton A.W."/>
            <person name="Margos G."/>
            <person name="Fingerle V."/>
            <person name="Hepner S."/>
            <person name="Loh S.M."/>
            <person name="Ryan U."/>
            <person name="Irwin P."/>
            <person name="Oskam C.L."/>
        </authorList>
    </citation>
    <scope>NUCLEOTIDE SEQUENCE [LARGE SCALE GENOMIC DNA]</scope>
    <source>
        <strain evidence="6 7">IST7</strain>
    </source>
</reference>
<dbReference type="InterPro" id="IPR004089">
    <property type="entry name" value="MCPsignal_dom"/>
</dbReference>
<dbReference type="InterPro" id="IPR051310">
    <property type="entry name" value="MCP_chemotaxis"/>
</dbReference>
<dbReference type="GO" id="GO:0006935">
    <property type="term" value="P:chemotaxis"/>
    <property type="evidence" value="ECO:0007669"/>
    <property type="project" value="UniProtKB-KW"/>
</dbReference>
<accession>A0A386PLQ4</accession>
<keyword evidence="4" id="KW-0812">Transmembrane</keyword>
<dbReference type="Pfam" id="PF00015">
    <property type="entry name" value="MCPsignal"/>
    <property type="match status" value="1"/>
</dbReference>
<keyword evidence="1" id="KW-0145">Chemotaxis</keyword>
<feature type="transmembrane region" description="Helical" evidence="4">
    <location>
        <begin position="320"/>
        <end position="341"/>
    </location>
</feature>
<comment type="similarity">
    <text evidence="2">Belongs to the methyl-accepting chemotaxis (MCP) protein family.</text>
</comment>
<dbReference type="PANTHER" id="PTHR43531">
    <property type="entry name" value="PROTEIN ICFG"/>
    <property type="match status" value="1"/>
</dbReference>
<organism evidence="6 7">
    <name type="scientific">Borrelia turcica IST7</name>
    <dbReference type="NCBI Taxonomy" id="1104446"/>
    <lineage>
        <taxon>Bacteria</taxon>
        <taxon>Pseudomonadati</taxon>
        <taxon>Spirochaetota</taxon>
        <taxon>Spirochaetia</taxon>
        <taxon>Spirochaetales</taxon>
        <taxon>Borreliaceae</taxon>
        <taxon>Borrelia</taxon>
    </lineage>
</organism>
<evidence type="ECO:0000313" key="7">
    <source>
        <dbReference type="Proteomes" id="UP000275571"/>
    </source>
</evidence>
<gene>
    <name evidence="6" type="ORF">DB313_03560</name>
</gene>
<keyword evidence="4" id="KW-1133">Transmembrane helix</keyword>
<dbReference type="SMART" id="SM00283">
    <property type="entry name" value="MA"/>
    <property type="match status" value="1"/>
</dbReference>
<sequence length="633" mass="70481">MKLRARILLLVSILISIFISVLFFIFGMLISNNLTDQQLDLMKNLIGNVRNSLRIYVSSMEERVKINSMYLNSYSKFEAFSALKTKRIEFIMEQTEMLARTGSNMMITNKKGEIVFTTAVKDNSDYGISVADKEYFLKLKETSSVYNSSVLLAEAGSIEEGLVKGVSKIRNKAGQIPYILIGIPLRDYETSDILGYFMLFYATDHIYNSFKGISFGALGTGRAMVYDKTGVFLLHHTWLPGDNLSSANPYYSNIVKSTSEDLIQKNKDLIVMHYFDPNNNGKPYVGLAQRIKGRLSNISFIVFLRVTADDFYHMSRLTTLILGISFVVTLLALGLVTVYLVSRLGSSLNGILNYSERLASGDFTVAENPLKWETLELYRLYENLELLRTSFSSVAKGVIENLDYLYENAIQIANASQNLSSGAVEQASTLEEMTANIEQISQGVSENTESASTTENIAVNTNERTKEGHKSVVKAIRAMEVITDKIGIIDEITRQTNLLALNASIEAARVGDKGKGFEVVAAEVRKLADQSKDSAREIIDIAHKSLTIASRAGNNFEQIVPGMEETARLVKNITRESSNQSNQIGQFKNAIEQVSQLVQTTASSSEELSAMSEKMLESVKDLKESVDYFKVDK</sequence>
<dbReference type="RefSeq" id="WP_120104451.1">
    <property type="nucleotide sequence ID" value="NZ_CP028884.1"/>
</dbReference>
<dbReference type="KEGG" id="btur:DB313_03560"/>
<feature type="transmembrane region" description="Helical" evidence="4">
    <location>
        <begin position="7"/>
        <end position="30"/>
    </location>
</feature>
<dbReference type="PROSITE" id="PS50111">
    <property type="entry name" value="CHEMOTAXIS_TRANSDUC_2"/>
    <property type="match status" value="1"/>
</dbReference>
<dbReference type="GO" id="GO:0004888">
    <property type="term" value="F:transmembrane signaling receptor activity"/>
    <property type="evidence" value="ECO:0007669"/>
    <property type="project" value="TreeGrafter"/>
</dbReference>
<dbReference type="EMBL" id="CP028884">
    <property type="protein sequence ID" value="AYE36531.1"/>
    <property type="molecule type" value="Genomic_DNA"/>
</dbReference>
<feature type="domain" description="Methyl-accepting transducer" evidence="5">
    <location>
        <begin position="401"/>
        <end position="616"/>
    </location>
</feature>
<dbReference type="OrthoDB" id="334703at2"/>